<dbReference type="AlphaFoldDB" id="A0A6C0AF57"/>
<dbReference type="EMBL" id="MN740597">
    <property type="protein sequence ID" value="QHS78398.1"/>
    <property type="molecule type" value="Genomic_DNA"/>
</dbReference>
<proteinExistence type="predicted"/>
<organism evidence="1">
    <name type="scientific">viral metagenome</name>
    <dbReference type="NCBI Taxonomy" id="1070528"/>
    <lineage>
        <taxon>unclassified sequences</taxon>
        <taxon>metagenomes</taxon>
        <taxon>organismal metagenomes</taxon>
    </lineage>
</organism>
<protein>
    <submittedName>
        <fullName evidence="1">Uncharacterized protein</fullName>
    </submittedName>
</protein>
<sequence length="171" mass="20434">MFISWTACNINNWVDIKNLKKLLKKFIKIKVNRVCLSISTSLKYTEIVEKICFKYCSDIYYTIYEENIKPFKMFSLMNEYFSELIQDNDKIIMFNTLDTQDFYFYNSDKEINIGNTLSGSIICYKFIKEYFKLNNGIMKVKSLLDLFKVMDILCSEDKEDILFLEFLKSKN</sequence>
<reference evidence="1" key="1">
    <citation type="journal article" date="2020" name="Nature">
        <title>Giant virus diversity and host interactions through global metagenomics.</title>
        <authorList>
            <person name="Schulz F."/>
            <person name="Roux S."/>
            <person name="Paez-Espino D."/>
            <person name="Jungbluth S."/>
            <person name="Walsh D.A."/>
            <person name="Denef V.J."/>
            <person name="McMahon K.D."/>
            <person name="Konstantinidis K.T."/>
            <person name="Eloe-Fadrosh E.A."/>
            <person name="Kyrpides N.C."/>
            <person name="Woyke T."/>
        </authorList>
    </citation>
    <scope>NUCLEOTIDE SEQUENCE</scope>
    <source>
        <strain evidence="1">GVMAG-S-1021933-23</strain>
    </source>
</reference>
<evidence type="ECO:0000313" key="1">
    <source>
        <dbReference type="EMBL" id="QHS78398.1"/>
    </source>
</evidence>
<accession>A0A6C0AF57</accession>
<name>A0A6C0AF57_9ZZZZ</name>